<reference evidence="4" key="1">
    <citation type="submission" date="2016-10" db="EMBL/GenBank/DDBJ databases">
        <authorList>
            <person name="Varghese N."/>
            <person name="Submissions S."/>
        </authorList>
    </citation>
    <scope>NUCLEOTIDE SEQUENCE [LARGE SCALE GENOMIC DNA]</scope>
    <source>
        <strain evidence="4">DSM 17875</strain>
    </source>
</reference>
<feature type="transmembrane region" description="Helical" evidence="2">
    <location>
        <begin position="32"/>
        <end position="55"/>
    </location>
</feature>
<keyword evidence="2" id="KW-0472">Membrane</keyword>
<dbReference type="PANTHER" id="PTHR34351">
    <property type="entry name" value="SLR1927 PROTEIN-RELATED"/>
    <property type="match status" value="1"/>
</dbReference>
<protein>
    <submittedName>
        <fullName evidence="3">Uncharacterized conserved protein, DUF58 family, contains vWF domain</fullName>
    </submittedName>
</protein>
<dbReference type="AlphaFoldDB" id="A0A1H2ET20"/>
<sequence>MSFSRWRQLRWKRWLQRRIPPSSSVLLDQRRIFIIPSRTGAAFGGALILMLLAGINYQNSLAYGLTFFLMAVFVVAILHTYRNLAGLTLQAAGSAPVFVGEHAAFRIRLLSNQRTHQAIALSWPPAPGQVLDVPAQAVVECQLDLPALQRGWLRPQRLRVESQFPLGLLMAWSWVDLDQAALVYPRPLSGSLPLSAGAGQDQQEEGGQARGQGADDFQGLRSFQPGDTQSRLHWKAFSRGQGLLVKNFVSLSGNEQWLELEALDGDLETRLSLLCHWVLQFSERQQPFGLRLPGCEIAIDSGEAHRDGCLQALALFGLPS</sequence>
<evidence type="ECO:0000256" key="2">
    <source>
        <dbReference type="SAM" id="Phobius"/>
    </source>
</evidence>
<organism evidence="3 4">
    <name type="scientific">Pseudomonas pohangensis</name>
    <dbReference type="NCBI Taxonomy" id="364197"/>
    <lineage>
        <taxon>Bacteria</taxon>
        <taxon>Pseudomonadati</taxon>
        <taxon>Pseudomonadota</taxon>
        <taxon>Gammaproteobacteria</taxon>
        <taxon>Pseudomonadales</taxon>
        <taxon>Pseudomonadaceae</taxon>
        <taxon>Pseudomonas</taxon>
    </lineage>
</organism>
<keyword evidence="2" id="KW-1133">Transmembrane helix</keyword>
<name>A0A1H2ET20_9PSED</name>
<dbReference type="STRING" id="364197.SAMN05216296_1060"/>
<evidence type="ECO:0000313" key="3">
    <source>
        <dbReference type="EMBL" id="SDT98312.1"/>
    </source>
</evidence>
<feature type="transmembrane region" description="Helical" evidence="2">
    <location>
        <begin position="61"/>
        <end position="81"/>
    </location>
</feature>
<dbReference type="PANTHER" id="PTHR34351:SF1">
    <property type="entry name" value="SLR1927 PROTEIN"/>
    <property type="match status" value="1"/>
</dbReference>
<proteinExistence type="predicted"/>
<keyword evidence="2" id="KW-0812">Transmembrane</keyword>
<evidence type="ECO:0000313" key="4">
    <source>
        <dbReference type="Proteomes" id="UP000243232"/>
    </source>
</evidence>
<gene>
    <name evidence="3" type="ORF">SAMN05216296_1060</name>
</gene>
<dbReference type="Proteomes" id="UP000243232">
    <property type="component" value="Chromosome I"/>
</dbReference>
<evidence type="ECO:0000256" key="1">
    <source>
        <dbReference type="SAM" id="MobiDB-lite"/>
    </source>
</evidence>
<dbReference type="EMBL" id="LT629785">
    <property type="protein sequence ID" value="SDT98312.1"/>
    <property type="molecule type" value="Genomic_DNA"/>
</dbReference>
<accession>A0A1H2ET20</accession>
<dbReference type="RefSeq" id="WP_231975065.1">
    <property type="nucleotide sequence ID" value="NZ_LT629785.1"/>
</dbReference>
<keyword evidence="4" id="KW-1185">Reference proteome</keyword>
<feature type="region of interest" description="Disordered" evidence="1">
    <location>
        <begin position="194"/>
        <end position="220"/>
    </location>
</feature>